<dbReference type="RefSeq" id="XP_064684626.1">
    <property type="nucleotide sequence ID" value="XM_064820706.1"/>
</dbReference>
<accession>A0AAN7DL25</accession>
<evidence type="ECO:0000256" key="1">
    <source>
        <dbReference type="SAM" id="MobiDB-lite"/>
    </source>
</evidence>
<evidence type="ECO:0000313" key="2">
    <source>
        <dbReference type="EMBL" id="KAK4517960.1"/>
    </source>
</evidence>
<reference evidence="2 3" key="1">
    <citation type="submission" date="2022-11" db="EMBL/GenBank/DDBJ databases">
        <title>Mucor velutinosus strain NIH1002 WGS.</title>
        <authorList>
            <person name="Subramanian P."/>
            <person name="Mullikin J.C."/>
            <person name="Segre J.A."/>
            <person name="Zelazny A.M."/>
        </authorList>
    </citation>
    <scope>NUCLEOTIDE SEQUENCE [LARGE SCALE GENOMIC DNA]</scope>
    <source>
        <strain evidence="2 3">NIH1002</strain>
    </source>
</reference>
<protein>
    <submittedName>
        <fullName evidence="2">Alpha tubulin suppressor</fullName>
    </submittedName>
</protein>
<name>A0AAN7DL25_9FUNG</name>
<comment type="caution">
    <text evidence="2">The sequence shown here is derived from an EMBL/GenBank/DDBJ whole genome shotgun (WGS) entry which is preliminary data.</text>
</comment>
<feature type="compositionally biased region" description="Low complexity" evidence="1">
    <location>
        <begin position="282"/>
        <end position="296"/>
    </location>
</feature>
<gene>
    <name evidence="2" type="primary">ATS1</name>
    <name evidence="2" type="ORF">ATC70_001309</name>
</gene>
<evidence type="ECO:0000313" key="3">
    <source>
        <dbReference type="Proteomes" id="UP001304243"/>
    </source>
</evidence>
<dbReference type="AlphaFoldDB" id="A0AAN7DL25"/>
<dbReference type="EMBL" id="JASEJX010000013">
    <property type="protein sequence ID" value="KAK4517960.1"/>
    <property type="molecule type" value="Genomic_DNA"/>
</dbReference>
<sequence length="346" mass="37912">MATSNRYEFQPPMNMNAIRSNIMQRIKQRNEHNKQPLTPPPSSSSVAASKHDIQYIHLDNGLPSPPIESCTFDDVDTFEMANNHSSTLPDSPPSPVMSLTKSCSSSTTGTTVGGTTLESSEAIREKIRILKEEKHRLFQTMKDLLSQPAQPVAAETVVAAASTVAASIIEKPAPKQQESVVSKPMAERSRSHSRDNSLKSRPISRSRSISHTEFSRPLSRYSGNYYHDRRSPPRFYGNDNRSYPYNRSSYPHTSSQQSQSQTASLPSSSSSPTLNMSRRVLNSNNINNNNNNNNSSYVPSRSQLAGRPSSSSAAAVSGGGIASASASTSTTFRPLNRSSSDRHSRY</sequence>
<feature type="compositionally biased region" description="Low complexity" evidence="1">
    <location>
        <begin position="248"/>
        <end position="273"/>
    </location>
</feature>
<dbReference type="Proteomes" id="UP001304243">
    <property type="component" value="Unassembled WGS sequence"/>
</dbReference>
<proteinExistence type="predicted"/>
<feature type="compositionally biased region" description="Basic and acidic residues" evidence="1">
    <location>
        <begin position="185"/>
        <end position="198"/>
    </location>
</feature>
<organism evidence="2 3">
    <name type="scientific">Mucor velutinosus</name>
    <dbReference type="NCBI Taxonomy" id="708070"/>
    <lineage>
        <taxon>Eukaryota</taxon>
        <taxon>Fungi</taxon>
        <taxon>Fungi incertae sedis</taxon>
        <taxon>Mucoromycota</taxon>
        <taxon>Mucoromycotina</taxon>
        <taxon>Mucoromycetes</taxon>
        <taxon>Mucorales</taxon>
        <taxon>Mucorineae</taxon>
        <taxon>Mucoraceae</taxon>
        <taxon>Mucor</taxon>
    </lineage>
</organism>
<feature type="region of interest" description="Disordered" evidence="1">
    <location>
        <begin position="173"/>
        <end position="346"/>
    </location>
</feature>
<feature type="compositionally biased region" description="Low complexity" evidence="1">
    <location>
        <begin position="200"/>
        <end position="209"/>
    </location>
</feature>
<keyword evidence="3" id="KW-1185">Reference proteome</keyword>
<dbReference type="GeneID" id="89945011"/>
<feature type="compositionally biased region" description="Low complexity" evidence="1">
    <location>
        <begin position="309"/>
        <end position="331"/>
    </location>
</feature>